<evidence type="ECO:0008006" key="5">
    <source>
        <dbReference type="Google" id="ProtNLM"/>
    </source>
</evidence>
<dbReference type="EnsemblMetazoa" id="BGLB031034-RA">
    <property type="protein sequence ID" value="BGLB031034-PA"/>
    <property type="gene ID" value="BGLB031034"/>
</dbReference>
<gene>
    <name evidence="3" type="primary">106065665</name>
</gene>
<dbReference type="RefSeq" id="XP_013079999.2">
    <property type="nucleotide sequence ID" value="XM_013224545.2"/>
</dbReference>
<dbReference type="VEuPathDB" id="VectorBase:BGLB031034"/>
<dbReference type="Pfam" id="PF10037">
    <property type="entry name" value="MRP-S27"/>
    <property type="match status" value="1"/>
</dbReference>
<evidence type="ECO:0000313" key="3">
    <source>
        <dbReference type="EnsemblMetazoa" id="BGLB031034-PA"/>
    </source>
</evidence>
<evidence type="ECO:0000313" key="4">
    <source>
        <dbReference type="Proteomes" id="UP000076420"/>
    </source>
</evidence>
<dbReference type="Proteomes" id="UP000076420">
    <property type="component" value="Unassembled WGS sequence"/>
</dbReference>
<comment type="subcellular location">
    <subcellularLocation>
        <location evidence="1">Mitochondrion</location>
    </subcellularLocation>
</comment>
<feature type="coiled-coil region" evidence="2">
    <location>
        <begin position="396"/>
        <end position="432"/>
    </location>
</feature>
<organism evidence="3 4">
    <name type="scientific">Biomphalaria glabrata</name>
    <name type="common">Bloodfluke planorb</name>
    <name type="synonym">Freshwater snail</name>
    <dbReference type="NCBI Taxonomy" id="6526"/>
    <lineage>
        <taxon>Eukaryota</taxon>
        <taxon>Metazoa</taxon>
        <taxon>Spiralia</taxon>
        <taxon>Lophotrochozoa</taxon>
        <taxon>Mollusca</taxon>
        <taxon>Gastropoda</taxon>
        <taxon>Heterobranchia</taxon>
        <taxon>Euthyneura</taxon>
        <taxon>Panpulmonata</taxon>
        <taxon>Hygrophila</taxon>
        <taxon>Lymnaeoidea</taxon>
        <taxon>Planorbidae</taxon>
        <taxon>Biomphalaria</taxon>
    </lineage>
</organism>
<protein>
    <recommendedName>
        <fullName evidence="5">28S ribosomal protein S27, mitochondrial</fullName>
    </recommendedName>
</protein>
<dbReference type="InterPro" id="IPR034913">
    <property type="entry name" value="mS27/PTCD2"/>
</dbReference>
<dbReference type="OrthoDB" id="19830at2759"/>
<evidence type="ECO:0000256" key="2">
    <source>
        <dbReference type="SAM" id="Coils"/>
    </source>
</evidence>
<dbReference type="KEGG" id="bgt:106065665"/>
<dbReference type="AlphaFoldDB" id="A0A2C9LHB9"/>
<dbReference type="VEuPathDB" id="VectorBase:BGLAX_033882"/>
<dbReference type="PANTHER" id="PTHR21393:SF0">
    <property type="entry name" value="SMALL RIBOSOMAL SUBUNIT PROTEIN MS27"/>
    <property type="match status" value="1"/>
</dbReference>
<reference evidence="3" key="1">
    <citation type="submission" date="2020-05" db="UniProtKB">
        <authorList>
            <consortium name="EnsemblMetazoa"/>
        </authorList>
    </citation>
    <scope>IDENTIFICATION</scope>
    <source>
        <strain evidence="3">BB02</strain>
    </source>
</reference>
<dbReference type="STRING" id="6526.A0A2C9LHB9"/>
<proteinExistence type="predicted"/>
<dbReference type="GO" id="GO:0005739">
    <property type="term" value="C:mitochondrion"/>
    <property type="evidence" value="ECO:0007669"/>
    <property type="project" value="UniProtKB-SubCell"/>
</dbReference>
<evidence type="ECO:0000256" key="1">
    <source>
        <dbReference type="ARBA" id="ARBA00004173"/>
    </source>
</evidence>
<accession>A0A2C9LHB9</accession>
<keyword evidence="2" id="KW-0175">Coiled coil</keyword>
<sequence length="464" mass="53615">MASSLRLFQRVVKQIHCYQRNAVSLVCKRHLLSEAYSCKEAWKKYCEDPLLSKESPTDFAYQIRDRLEKSGHVSAVDVNILAHYFHSMDEEEIEFMEDILSKFNFCQSSYPRNDCTSHAIAMGFLTAGHSKSLLNMLTDTKNYGIIPHHITLNMILDWFIKQEEYGNAAKLAYGSMLQEDFSNPVNTLLSLHATVHHLLQSKIEDLASPPKEKETGEEVWVKVKYIKFPYYDDHFDIRDERFLLGKTLMLLADAQSVPVPSQLRIALKVTGSGLFHKFPQGLACLNSVASSDDASVPEVALNYFSDCLEKVETRDPNEPEVELALRTIDDVIHRLLPTTDEKQKYLSELAQVKESLEAKGKILKDFDFKQSVVNFVSQTLSSYENADISTLKSLFNQWKEERKQEVNREIEEFQKNTRIEEMKKQVKELQEQEELLRYFDLEEKLRLKFLDEDRATDKGLTISK</sequence>
<dbReference type="PANTHER" id="PTHR21393">
    <property type="entry name" value="MITOCHONDRIAL 28S RIBOSOMAL PROTEIN S27"/>
    <property type="match status" value="1"/>
</dbReference>
<dbReference type="InterPro" id="IPR019266">
    <property type="entry name" value="Ribosomal_mS27"/>
</dbReference>
<name>A0A2C9LHB9_BIOGL</name>